<gene>
    <name evidence="1" type="ORF">K488DRAFT_84180</name>
</gene>
<dbReference type="Proteomes" id="UP000814128">
    <property type="component" value="Unassembled WGS sequence"/>
</dbReference>
<sequence>MFQRNVKPTAGAKFPSDLIPIRIKGHLFPHPTKSAYARPPGSVNYPDHIQALTKYLMRVFTLLQHAAWIILFIYATVKLAMAHIFFPLVVFMFVYEHKVVAMAPQLPSLRLVVDLMILSGTYLSHRADSMKSNQDTARTPQEGSSEPVGLEGWRAEAEKLKRELSDLQKEHRELIATFNPLKGPATDGSRVRPQDDSSHTKPSINPPPHQTSEEGASIPTLPTLSSPEPIVL</sequence>
<evidence type="ECO:0000313" key="2">
    <source>
        <dbReference type="Proteomes" id="UP000814128"/>
    </source>
</evidence>
<accession>A0ACB8QRG9</accession>
<name>A0ACB8QRG9_9AGAM</name>
<proteinExistence type="predicted"/>
<reference evidence="1" key="2">
    <citation type="journal article" date="2022" name="New Phytol.">
        <title>Evolutionary transition to the ectomycorrhizal habit in the genomes of a hyperdiverse lineage of mushroom-forming fungi.</title>
        <authorList>
            <person name="Looney B."/>
            <person name="Miyauchi S."/>
            <person name="Morin E."/>
            <person name="Drula E."/>
            <person name="Courty P.E."/>
            <person name="Kohler A."/>
            <person name="Kuo A."/>
            <person name="LaButti K."/>
            <person name="Pangilinan J."/>
            <person name="Lipzen A."/>
            <person name="Riley R."/>
            <person name="Andreopoulos W."/>
            <person name="He G."/>
            <person name="Johnson J."/>
            <person name="Nolan M."/>
            <person name="Tritt A."/>
            <person name="Barry K.W."/>
            <person name="Grigoriev I.V."/>
            <person name="Nagy L.G."/>
            <person name="Hibbett D."/>
            <person name="Henrissat B."/>
            <person name="Matheny P.B."/>
            <person name="Labbe J."/>
            <person name="Martin F.M."/>
        </authorList>
    </citation>
    <scope>NUCLEOTIDE SEQUENCE</scope>
    <source>
        <strain evidence="1">EC-137</strain>
    </source>
</reference>
<keyword evidence="2" id="KW-1185">Reference proteome</keyword>
<organism evidence="1 2">
    <name type="scientific">Vararia minispora EC-137</name>
    <dbReference type="NCBI Taxonomy" id="1314806"/>
    <lineage>
        <taxon>Eukaryota</taxon>
        <taxon>Fungi</taxon>
        <taxon>Dikarya</taxon>
        <taxon>Basidiomycota</taxon>
        <taxon>Agaricomycotina</taxon>
        <taxon>Agaricomycetes</taxon>
        <taxon>Russulales</taxon>
        <taxon>Lachnocladiaceae</taxon>
        <taxon>Vararia</taxon>
    </lineage>
</organism>
<dbReference type="EMBL" id="MU273504">
    <property type="protein sequence ID" value="KAI0034205.1"/>
    <property type="molecule type" value="Genomic_DNA"/>
</dbReference>
<evidence type="ECO:0000313" key="1">
    <source>
        <dbReference type="EMBL" id="KAI0034205.1"/>
    </source>
</evidence>
<reference evidence="1" key="1">
    <citation type="submission" date="2021-02" db="EMBL/GenBank/DDBJ databases">
        <authorList>
            <consortium name="DOE Joint Genome Institute"/>
            <person name="Ahrendt S."/>
            <person name="Looney B.P."/>
            <person name="Miyauchi S."/>
            <person name="Morin E."/>
            <person name="Drula E."/>
            <person name="Courty P.E."/>
            <person name="Chicoki N."/>
            <person name="Fauchery L."/>
            <person name="Kohler A."/>
            <person name="Kuo A."/>
            <person name="Labutti K."/>
            <person name="Pangilinan J."/>
            <person name="Lipzen A."/>
            <person name="Riley R."/>
            <person name="Andreopoulos W."/>
            <person name="He G."/>
            <person name="Johnson J."/>
            <person name="Barry K.W."/>
            <person name="Grigoriev I.V."/>
            <person name="Nagy L."/>
            <person name="Hibbett D."/>
            <person name="Henrissat B."/>
            <person name="Matheny P.B."/>
            <person name="Labbe J."/>
            <person name="Martin F."/>
        </authorList>
    </citation>
    <scope>NUCLEOTIDE SEQUENCE</scope>
    <source>
        <strain evidence="1">EC-137</strain>
    </source>
</reference>
<comment type="caution">
    <text evidence="1">The sequence shown here is derived from an EMBL/GenBank/DDBJ whole genome shotgun (WGS) entry which is preliminary data.</text>
</comment>
<protein>
    <submittedName>
        <fullName evidence="1">Uncharacterized protein</fullName>
    </submittedName>
</protein>